<evidence type="ECO:0000256" key="1">
    <source>
        <dbReference type="SAM" id="MobiDB-lite"/>
    </source>
</evidence>
<feature type="region of interest" description="Disordered" evidence="1">
    <location>
        <begin position="28"/>
        <end position="48"/>
    </location>
</feature>
<dbReference type="Proteomes" id="UP000077262">
    <property type="component" value="Unassembled WGS sequence"/>
</dbReference>
<sequence>MKTSFVIAAAVAAFSFVNAAYAAPSSTDGSAGHYEWQQSPAYGPRAPLSAPKRVWVPADKQMAMAGGHYEWRPAPSFGPRSPVTASRRVWVADDSQVAGGASGAMSTVRADHVKHADGMAVSVNSASAG</sequence>
<dbReference type="OrthoDB" id="7478518at2"/>
<dbReference type="AlphaFoldDB" id="A0A177JV86"/>
<evidence type="ECO:0000313" key="3">
    <source>
        <dbReference type="EMBL" id="OAH44686.1"/>
    </source>
</evidence>
<feature type="signal peptide" evidence="2">
    <location>
        <begin position="1"/>
        <end position="22"/>
    </location>
</feature>
<evidence type="ECO:0000313" key="4">
    <source>
        <dbReference type="Proteomes" id="UP000077262"/>
    </source>
</evidence>
<evidence type="ECO:0000256" key="2">
    <source>
        <dbReference type="SAM" id="SignalP"/>
    </source>
</evidence>
<comment type="caution">
    <text evidence="3">The sequence shown here is derived from an EMBL/GenBank/DDBJ whole genome shotgun (WGS) entry which is preliminary data.</text>
</comment>
<proteinExistence type="predicted"/>
<dbReference type="EMBL" id="LSTR01000028">
    <property type="protein sequence ID" value="OAH44686.1"/>
    <property type="molecule type" value="Genomic_DNA"/>
</dbReference>
<accession>A0A177JV86</accession>
<name>A0A177JV86_SPHYA</name>
<organism evidence="3 4">
    <name type="scientific">Sphingobium yanoikuyae</name>
    <name type="common">Sphingomonas yanoikuyae</name>
    <dbReference type="NCBI Taxonomy" id="13690"/>
    <lineage>
        <taxon>Bacteria</taxon>
        <taxon>Pseudomonadati</taxon>
        <taxon>Pseudomonadota</taxon>
        <taxon>Alphaproteobacteria</taxon>
        <taxon>Sphingomonadales</taxon>
        <taxon>Sphingomonadaceae</taxon>
        <taxon>Sphingobium</taxon>
    </lineage>
</organism>
<feature type="chain" id="PRO_5008065376" evidence="2">
    <location>
        <begin position="23"/>
        <end position="129"/>
    </location>
</feature>
<protein>
    <submittedName>
        <fullName evidence="3">Uncharacterized protein</fullName>
    </submittedName>
</protein>
<keyword evidence="2" id="KW-0732">Signal</keyword>
<gene>
    <name evidence="3" type="ORF">AX777_20675</name>
</gene>
<reference evidence="3 4" key="1">
    <citation type="submission" date="2016-02" db="EMBL/GenBank/DDBJ databases">
        <authorList>
            <person name="Wen L."/>
            <person name="He K."/>
            <person name="Yang H."/>
        </authorList>
    </citation>
    <scope>NUCLEOTIDE SEQUENCE [LARGE SCALE GENOMIC DNA]</scope>
    <source>
        <strain evidence="3 4">CD09_2</strain>
    </source>
</reference>
<dbReference type="RefSeq" id="WP_063976386.1">
    <property type="nucleotide sequence ID" value="NZ_LSTR01000028.1"/>
</dbReference>